<dbReference type="EMBL" id="LAZR01000243">
    <property type="protein sequence ID" value="KKN79674.1"/>
    <property type="molecule type" value="Genomic_DNA"/>
</dbReference>
<name>A0A0F9TK43_9ZZZZ</name>
<sequence>MSIIIKHEPPGVVVEFNQGNRDVFQKGTHRAKIEGDKLWVYTNDNVEKIKLADSIEDITAIYDKGASVSVPATIQEAFDIIWIFFLANSQYRRITMPLTQESDENVAYTGFSMDLEALTSEAKWAVKKMYFDRTEQWAGRSIFDQILDDYLSLSYS</sequence>
<accession>A0A0F9TK43</accession>
<dbReference type="AlphaFoldDB" id="A0A0F9TK43"/>
<proteinExistence type="predicted"/>
<reference evidence="1" key="1">
    <citation type="journal article" date="2015" name="Nature">
        <title>Complex archaea that bridge the gap between prokaryotes and eukaryotes.</title>
        <authorList>
            <person name="Spang A."/>
            <person name="Saw J.H."/>
            <person name="Jorgensen S.L."/>
            <person name="Zaremba-Niedzwiedzka K."/>
            <person name="Martijn J."/>
            <person name="Lind A.E."/>
            <person name="van Eijk R."/>
            <person name="Schleper C."/>
            <person name="Guy L."/>
            <person name="Ettema T.J."/>
        </authorList>
    </citation>
    <scope>NUCLEOTIDE SEQUENCE</scope>
</reference>
<protein>
    <submittedName>
        <fullName evidence="1">Uncharacterized protein</fullName>
    </submittedName>
</protein>
<organism evidence="1">
    <name type="scientific">marine sediment metagenome</name>
    <dbReference type="NCBI Taxonomy" id="412755"/>
    <lineage>
        <taxon>unclassified sequences</taxon>
        <taxon>metagenomes</taxon>
        <taxon>ecological metagenomes</taxon>
    </lineage>
</organism>
<gene>
    <name evidence="1" type="ORF">LCGC14_0336960</name>
</gene>
<evidence type="ECO:0000313" key="1">
    <source>
        <dbReference type="EMBL" id="KKN79674.1"/>
    </source>
</evidence>
<comment type="caution">
    <text evidence="1">The sequence shown here is derived from an EMBL/GenBank/DDBJ whole genome shotgun (WGS) entry which is preliminary data.</text>
</comment>